<gene>
    <name evidence="2" type="ORF">C8F04DRAFT_1396432</name>
</gene>
<dbReference type="AlphaFoldDB" id="A0AAD6SUR5"/>
<feature type="region of interest" description="Disordered" evidence="1">
    <location>
        <begin position="546"/>
        <end position="582"/>
    </location>
</feature>
<keyword evidence="3" id="KW-1185">Reference proteome</keyword>
<dbReference type="InterPro" id="IPR011009">
    <property type="entry name" value="Kinase-like_dom_sf"/>
</dbReference>
<organism evidence="2 3">
    <name type="scientific">Mycena alexandri</name>
    <dbReference type="NCBI Taxonomy" id="1745969"/>
    <lineage>
        <taxon>Eukaryota</taxon>
        <taxon>Fungi</taxon>
        <taxon>Dikarya</taxon>
        <taxon>Basidiomycota</taxon>
        <taxon>Agaricomycotina</taxon>
        <taxon>Agaricomycetes</taxon>
        <taxon>Agaricomycetidae</taxon>
        <taxon>Agaricales</taxon>
        <taxon>Marasmiineae</taxon>
        <taxon>Mycenaceae</taxon>
        <taxon>Mycena</taxon>
    </lineage>
</organism>
<accession>A0AAD6SUR5</accession>
<evidence type="ECO:0000313" key="2">
    <source>
        <dbReference type="EMBL" id="KAJ7032778.1"/>
    </source>
</evidence>
<protein>
    <recommendedName>
        <fullName evidence="4">Protein kinase domain-containing protein</fullName>
    </recommendedName>
</protein>
<evidence type="ECO:0008006" key="4">
    <source>
        <dbReference type="Google" id="ProtNLM"/>
    </source>
</evidence>
<reference evidence="2" key="1">
    <citation type="submission" date="2023-03" db="EMBL/GenBank/DDBJ databases">
        <title>Massive genome expansion in bonnet fungi (Mycena s.s.) driven by repeated elements and novel gene families across ecological guilds.</title>
        <authorList>
            <consortium name="Lawrence Berkeley National Laboratory"/>
            <person name="Harder C.B."/>
            <person name="Miyauchi S."/>
            <person name="Viragh M."/>
            <person name="Kuo A."/>
            <person name="Thoen E."/>
            <person name="Andreopoulos B."/>
            <person name="Lu D."/>
            <person name="Skrede I."/>
            <person name="Drula E."/>
            <person name="Henrissat B."/>
            <person name="Morin E."/>
            <person name="Kohler A."/>
            <person name="Barry K."/>
            <person name="LaButti K."/>
            <person name="Morin E."/>
            <person name="Salamov A."/>
            <person name="Lipzen A."/>
            <person name="Mereny Z."/>
            <person name="Hegedus B."/>
            <person name="Baldrian P."/>
            <person name="Stursova M."/>
            <person name="Weitz H."/>
            <person name="Taylor A."/>
            <person name="Grigoriev I.V."/>
            <person name="Nagy L.G."/>
            <person name="Martin F."/>
            <person name="Kauserud H."/>
        </authorList>
    </citation>
    <scope>NUCLEOTIDE SEQUENCE</scope>
    <source>
        <strain evidence="2">CBHHK200</strain>
    </source>
</reference>
<dbReference type="SUPFAM" id="SSF56112">
    <property type="entry name" value="Protein kinase-like (PK-like)"/>
    <property type="match status" value="1"/>
</dbReference>
<name>A0AAD6SUR5_9AGAR</name>
<comment type="caution">
    <text evidence="2">The sequence shown here is derived from an EMBL/GenBank/DDBJ whole genome shotgun (WGS) entry which is preliminary data.</text>
</comment>
<proteinExistence type="predicted"/>
<sequence>MSSYFKAVFLPLEGGPTRLPVEYRPGSLVSSGVNEALRERSLQFQLPLAYFKLTDFPRDPISSLGQRLSDALPDILENRVEEDDLVSQVWPNGSDRTSPVKLDLLIIPEDVFIRHSTIASLPPDLRSRHAGVIARQTLPATMGTLPTPSTCSTDPKMLFQHVGTLAGRPFGRCGPATAIFDTHLAGLSDALRDLAQAVPVPSTSKISWALEVFQVSLDFHKTEADMEKLIRPLINSLFPGGEWQHCIAGGKPEAHGPGWIFELKNLNGLGGDPEAQAIADYEKLLADPTTMYGENRFRSRLPTILVSHAGSQLNVAVAVYAQVVLVDKLFSINLRDGVDVEDQILTLARLATCLSKASEELLHYYNALVPASALVESALHLPYPASATPPHPLISEDFGLTFLYKLSRITGEPVNLKNEIDHNLNTRHGVFVALGGGIKGIPSTEVVVKFTRSYNTEAHAKLAALGLAPKLYCHTAVRGGLLMIVMEKLVGNTAFRWMQLNSTPLPSSVYTNVETAIKELHALNLVFGDLRLPNILVLVGGQGGNGNDRKEHSDGYTDAEGSRGEATKGSGNNARGKESADSDSGLNIRALLIDFDWTAKDGVGRYPAAISLSEEWSPDVCRYGVMRKTDDLYCLELLRQKCN</sequence>
<evidence type="ECO:0000313" key="3">
    <source>
        <dbReference type="Proteomes" id="UP001218188"/>
    </source>
</evidence>
<dbReference type="EMBL" id="JARJCM010000070">
    <property type="protein sequence ID" value="KAJ7032778.1"/>
    <property type="molecule type" value="Genomic_DNA"/>
</dbReference>
<feature type="compositionally biased region" description="Basic and acidic residues" evidence="1">
    <location>
        <begin position="547"/>
        <end position="566"/>
    </location>
</feature>
<dbReference type="Proteomes" id="UP001218188">
    <property type="component" value="Unassembled WGS sequence"/>
</dbReference>
<evidence type="ECO:0000256" key="1">
    <source>
        <dbReference type="SAM" id="MobiDB-lite"/>
    </source>
</evidence>